<accession>A0A1M4VF53</accession>
<reference evidence="2" key="1">
    <citation type="submission" date="2016-11" db="EMBL/GenBank/DDBJ databases">
        <authorList>
            <person name="Varghese N."/>
            <person name="Submissions S."/>
        </authorList>
    </citation>
    <scope>NUCLEOTIDE SEQUENCE [LARGE SCALE GENOMIC DNA]</scope>
    <source>
        <strain evidence="2">CGMCC 1.7063</strain>
    </source>
</reference>
<dbReference type="EMBL" id="FQVA01000001">
    <property type="protein sequence ID" value="SHE67525.1"/>
    <property type="molecule type" value="Genomic_DNA"/>
</dbReference>
<dbReference type="Proteomes" id="UP000184170">
    <property type="component" value="Unassembled WGS sequence"/>
</dbReference>
<dbReference type="AlphaFoldDB" id="A0A1M4VF53"/>
<name>A0A1M4VF53_9GAMM</name>
<sequence length="70" mass="8439">MKYRQIVIDDETVLLRRVKGYYEIQLPKYSRYCGQLSLPIGPDLRHRLTIQIMSIRGISLNHDWLENRHK</sequence>
<evidence type="ECO:0000313" key="1">
    <source>
        <dbReference type="EMBL" id="SHE67525.1"/>
    </source>
</evidence>
<gene>
    <name evidence="1" type="ORF">SAMN04487965_0408</name>
</gene>
<evidence type="ECO:0000313" key="2">
    <source>
        <dbReference type="Proteomes" id="UP000184170"/>
    </source>
</evidence>
<organism evidence="1 2">
    <name type="scientific">Microbulbifer donghaiensis</name>
    <dbReference type="NCBI Taxonomy" id="494016"/>
    <lineage>
        <taxon>Bacteria</taxon>
        <taxon>Pseudomonadati</taxon>
        <taxon>Pseudomonadota</taxon>
        <taxon>Gammaproteobacteria</taxon>
        <taxon>Cellvibrionales</taxon>
        <taxon>Microbulbiferaceae</taxon>
        <taxon>Microbulbifer</taxon>
    </lineage>
</organism>
<proteinExistence type="predicted"/>
<keyword evidence="2" id="KW-1185">Reference proteome</keyword>
<protein>
    <submittedName>
        <fullName evidence="1">Uncharacterized protein</fullName>
    </submittedName>
</protein>